<dbReference type="Proteomes" id="UP000632454">
    <property type="component" value="Unassembled WGS sequence"/>
</dbReference>
<keyword evidence="3" id="KW-1185">Reference proteome</keyword>
<reference evidence="3" key="1">
    <citation type="journal article" date="2019" name="Int. J. Syst. Evol. Microbiol.">
        <title>The Global Catalogue of Microorganisms (GCM) 10K type strain sequencing project: providing services to taxonomists for standard genome sequencing and annotation.</title>
        <authorList>
            <consortium name="The Broad Institute Genomics Platform"/>
            <consortium name="The Broad Institute Genome Sequencing Center for Infectious Disease"/>
            <person name="Wu L."/>
            <person name="Ma J."/>
        </authorList>
    </citation>
    <scope>NUCLEOTIDE SEQUENCE [LARGE SCALE GENOMIC DNA]</scope>
    <source>
        <strain evidence="3">CCM 7855</strain>
    </source>
</reference>
<sequence length="58" mass="6638">MNNPRITTRVMIQVVADTFIQKFLQLTEHGCQRSLPPVVDHSADVPERHMEPVMAPVR</sequence>
<gene>
    <name evidence="2" type="ORF">GCM10007298_40160</name>
</gene>
<evidence type="ECO:0000313" key="3">
    <source>
        <dbReference type="Proteomes" id="UP000632454"/>
    </source>
</evidence>
<dbReference type="EMBL" id="BMCS01000003">
    <property type="protein sequence ID" value="GGF40420.1"/>
    <property type="molecule type" value="Genomic_DNA"/>
</dbReference>
<proteinExistence type="predicted"/>
<name>A0ABQ1V5X0_9NOCA</name>
<comment type="caution">
    <text evidence="2">The sequence shown here is derived from an EMBL/GenBank/DDBJ whole genome shotgun (WGS) entry which is preliminary data.</text>
</comment>
<organism evidence="2 3">
    <name type="scientific">Williamsia phyllosphaerae</name>
    <dbReference type="NCBI Taxonomy" id="885042"/>
    <lineage>
        <taxon>Bacteria</taxon>
        <taxon>Bacillati</taxon>
        <taxon>Actinomycetota</taxon>
        <taxon>Actinomycetes</taxon>
        <taxon>Mycobacteriales</taxon>
        <taxon>Nocardiaceae</taxon>
        <taxon>Williamsia</taxon>
    </lineage>
</organism>
<accession>A0ABQ1V5X0</accession>
<feature type="compositionally biased region" description="Basic and acidic residues" evidence="1">
    <location>
        <begin position="41"/>
        <end position="51"/>
    </location>
</feature>
<evidence type="ECO:0000313" key="2">
    <source>
        <dbReference type="EMBL" id="GGF40420.1"/>
    </source>
</evidence>
<evidence type="ECO:0000256" key="1">
    <source>
        <dbReference type="SAM" id="MobiDB-lite"/>
    </source>
</evidence>
<protein>
    <submittedName>
        <fullName evidence="2">Uncharacterized protein</fullName>
    </submittedName>
</protein>
<feature type="region of interest" description="Disordered" evidence="1">
    <location>
        <begin position="35"/>
        <end position="58"/>
    </location>
</feature>